<sequence length="136" mass="14046">MIFNHVESFYAFLLHFCSKLSKETGQPTTARPSASLAGDMAKAPCKGATDYGQGPLYRGRLAVASLQGRQPPAGTVACSMAPAGATGCRVAPAKGGQLQGDARKGRPLTARATANKGSDIGHRGDDGNVVMVREEG</sequence>
<accession>A0A426Y8M8</accession>
<organism evidence="1 2">
    <name type="scientific">Ensete ventricosum</name>
    <name type="common">Abyssinian banana</name>
    <name type="synonym">Musa ensete</name>
    <dbReference type="NCBI Taxonomy" id="4639"/>
    <lineage>
        <taxon>Eukaryota</taxon>
        <taxon>Viridiplantae</taxon>
        <taxon>Streptophyta</taxon>
        <taxon>Embryophyta</taxon>
        <taxon>Tracheophyta</taxon>
        <taxon>Spermatophyta</taxon>
        <taxon>Magnoliopsida</taxon>
        <taxon>Liliopsida</taxon>
        <taxon>Zingiberales</taxon>
        <taxon>Musaceae</taxon>
        <taxon>Ensete</taxon>
    </lineage>
</organism>
<dbReference type="Proteomes" id="UP000287651">
    <property type="component" value="Unassembled WGS sequence"/>
</dbReference>
<name>A0A426Y8M8_ENSVE</name>
<reference evidence="1 2" key="1">
    <citation type="journal article" date="2014" name="Agronomy (Basel)">
        <title>A Draft Genome Sequence for Ensete ventricosum, the Drought-Tolerant Tree Against Hunger.</title>
        <authorList>
            <person name="Harrison J."/>
            <person name="Moore K.A."/>
            <person name="Paszkiewicz K."/>
            <person name="Jones T."/>
            <person name="Grant M."/>
            <person name="Ambacheew D."/>
            <person name="Muzemil S."/>
            <person name="Studholme D.J."/>
        </authorList>
    </citation>
    <scope>NUCLEOTIDE SEQUENCE [LARGE SCALE GENOMIC DNA]</scope>
</reference>
<dbReference type="AlphaFoldDB" id="A0A426Y8M8"/>
<dbReference type="EMBL" id="AMZH03014174">
    <property type="protein sequence ID" value="RRT48082.1"/>
    <property type="molecule type" value="Genomic_DNA"/>
</dbReference>
<evidence type="ECO:0000313" key="2">
    <source>
        <dbReference type="Proteomes" id="UP000287651"/>
    </source>
</evidence>
<gene>
    <name evidence="1" type="ORF">B296_00014807</name>
</gene>
<protein>
    <submittedName>
        <fullName evidence="1">Uncharacterized protein</fullName>
    </submittedName>
</protein>
<proteinExistence type="predicted"/>
<comment type="caution">
    <text evidence="1">The sequence shown here is derived from an EMBL/GenBank/DDBJ whole genome shotgun (WGS) entry which is preliminary data.</text>
</comment>
<evidence type="ECO:0000313" key="1">
    <source>
        <dbReference type="EMBL" id="RRT48082.1"/>
    </source>
</evidence>